<dbReference type="CDD" id="cd18888">
    <property type="entry name" value="NUDIX_ADPRase_Nudt5"/>
    <property type="match status" value="1"/>
</dbReference>
<proteinExistence type="predicted"/>
<dbReference type="InterPro" id="IPR000086">
    <property type="entry name" value="NUDIX_hydrolase_dom"/>
</dbReference>
<dbReference type="GO" id="GO:0016787">
    <property type="term" value="F:hydrolase activity"/>
    <property type="evidence" value="ECO:0007669"/>
    <property type="project" value="UniProtKB-KW"/>
</dbReference>
<dbReference type="Gene3D" id="3.90.79.10">
    <property type="entry name" value="Nucleoside Triphosphate Pyrophosphohydrolase"/>
    <property type="match status" value="1"/>
</dbReference>
<dbReference type="GO" id="GO:0019693">
    <property type="term" value="P:ribose phosphate metabolic process"/>
    <property type="evidence" value="ECO:0007669"/>
    <property type="project" value="TreeGrafter"/>
</dbReference>
<organism evidence="4 5">
    <name type="scientific">Clostridium scatologenes</name>
    <dbReference type="NCBI Taxonomy" id="1548"/>
    <lineage>
        <taxon>Bacteria</taxon>
        <taxon>Bacillati</taxon>
        <taxon>Bacillota</taxon>
        <taxon>Clostridia</taxon>
        <taxon>Eubacteriales</taxon>
        <taxon>Clostridiaceae</taxon>
        <taxon>Clostridium</taxon>
    </lineage>
</organism>
<feature type="domain" description="Nudix hydrolase" evidence="3">
    <location>
        <begin position="36"/>
        <end position="178"/>
    </location>
</feature>
<dbReference type="HOGENOM" id="CLU_062658_0_1_9"/>
<dbReference type="PANTHER" id="PTHR11839:SF18">
    <property type="entry name" value="NUDIX HYDROLASE DOMAIN-CONTAINING PROTEIN"/>
    <property type="match status" value="1"/>
</dbReference>
<dbReference type="Proteomes" id="UP000033115">
    <property type="component" value="Chromosome"/>
</dbReference>
<evidence type="ECO:0000259" key="3">
    <source>
        <dbReference type="PROSITE" id="PS51462"/>
    </source>
</evidence>
<protein>
    <submittedName>
        <fullName evidence="4">NUDIX hydrolase</fullName>
    </submittedName>
</protein>
<gene>
    <name evidence="4" type="ORF">CSCA_5051</name>
</gene>
<keyword evidence="2 4" id="KW-0378">Hydrolase</keyword>
<dbReference type="RefSeq" id="WP_029160177.1">
    <property type="nucleotide sequence ID" value="NZ_CP009933.1"/>
</dbReference>
<dbReference type="GO" id="GO:0005829">
    <property type="term" value="C:cytosol"/>
    <property type="evidence" value="ECO:0007669"/>
    <property type="project" value="TreeGrafter"/>
</dbReference>
<comment type="cofactor">
    <cofactor evidence="1">
        <name>Mg(2+)</name>
        <dbReference type="ChEBI" id="CHEBI:18420"/>
    </cofactor>
</comment>
<dbReference type="AlphaFoldDB" id="A0A0E3GSJ4"/>
<dbReference type="Pfam" id="PF00293">
    <property type="entry name" value="NUDIX"/>
    <property type="match status" value="1"/>
</dbReference>
<name>A0A0E3GSJ4_CLOSL</name>
<dbReference type="GO" id="GO:0006753">
    <property type="term" value="P:nucleoside phosphate metabolic process"/>
    <property type="evidence" value="ECO:0007669"/>
    <property type="project" value="TreeGrafter"/>
</dbReference>
<keyword evidence="5" id="KW-1185">Reference proteome</keyword>
<dbReference type="PROSITE" id="PS51462">
    <property type="entry name" value="NUDIX"/>
    <property type="match status" value="1"/>
</dbReference>
<dbReference type="KEGG" id="csq:CSCA_5051"/>
<dbReference type="InterPro" id="IPR015797">
    <property type="entry name" value="NUDIX_hydrolase-like_dom_sf"/>
</dbReference>
<sequence>MKKIQEKILYKGKWLALKQTTYKSKSGETVNWESIERTNTSKTVVILPKLVPSNRYLMIKQYRPAINNYILGFPAGLVEGENLEKEALRELKEETGYIGKIKTISPELYSNAALLTDTVRVANVEIDETIKENLNPKQHLESEEEIEVVLVNENNLKNFLLEEQAKGTAVSMGPWYVFCEGCNL</sequence>
<reference evidence="4 5" key="1">
    <citation type="journal article" date="2015" name="J. Biotechnol.">
        <title>Complete genome sequence of a malodorant-producing acetogen, Clostridium scatologenes ATCC 25775(T).</title>
        <authorList>
            <person name="Zhu Z."/>
            <person name="Guo T."/>
            <person name="Zheng H."/>
            <person name="Song T."/>
            <person name="Ouyang P."/>
            <person name="Xie J."/>
        </authorList>
    </citation>
    <scope>NUCLEOTIDE SEQUENCE [LARGE SCALE GENOMIC DNA]</scope>
    <source>
        <strain evidence="4 5">ATCC 25775</strain>
    </source>
</reference>
<evidence type="ECO:0000313" key="5">
    <source>
        <dbReference type="Proteomes" id="UP000033115"/>
    </source>
</evidence>
<dbReference type="SUPFAM" id="SSF55811">
    <property type="entry name" value="Nudix"/>
    <property type="match status" value="1"/>
</dbReference>
<evidence type="ECO:0000256" key="1">
    <source>
        <dbReference type="ARBA" id="ARBA00001946"/>
    </source>
</evidence>
<evidence type="ECO:0000313" key="4">
    <source>
        <dbReference type="EMBL" id="AKA72176.1"/>
    </source>
</evidence>
<evidence type="ECO:0000256" key="2">
    <source>
        <dbReference type="ARBA" id="ARBA00022801"/>
    </source>
</evidence>
<accession>A0A0E3GSJ4</accession>
<dbReference type="PANTHER" id="PTHR11839">
    <property type="entry name" value="UDP/ADP-SUGAR PYROPHOSPHATASE"/>
    <property type="match status" value="1"/>
</dbReference>
<dbReference type="EMBL" id="CP009933">
    <property type="protein sequence ID" value="AKA72176.1"/>
    <property type="molecule type" value="Genomic_DNA"/>
</dbReference>
<dbReference type="STRING" id="1548.CSCA_5051"/>